<dbReference type="RefSeq" id="WP_188615849.1">
    <property type="nucleotide sequence ID" value="NZ_BMJT01000013.1"/>
</dbReference>
<accession>A0A917GAQ4</accession>
<name>A0A917GAQ4_9BACI</name>
<organism evidence="1 2">
    <name type="scientific">Lysinibacillus alkalisoli</name>
    <dbReference type="NCBI Taxonomy" id="1911548"/>
    <lineage>
        <taxon>Bacteria</taxon>
        <taxon>Bacillati</taxon>
        <taxon>Bacillota</taxon>
        <taxon>Bacilli</taxon>
        <taxon>Bacillales</taxon>
        <taxon>Bacillaceae</taxon>
        <taxon>Lysinibacillus</taxon>
    </lineage>
</organism>
<comment type="caution">
    <text evidence="1">The sequence shown here is derived from an EMBL/GenBank/DDBJ whole genome shotgun (WGS) entry which is preliminary data.</text>
</comment>
<dbReference type="Pfam" id="PF09684">
    <property type="entry name" value="Tail_P2_I"/>
    <property type="match status" value="1"/>
</dbReference>
<evidence type="ECO:0000313" key="2">
    <source>
        <dbReference type="Proteomes" id="UP000616608"/>
    </source>
</evidence>
<proteinExistence type="predicted"/>
<dbReference type="AlphaFoldDB" id="A0A917GAQ4"/>
<dbReference type="EMBL" id="BMJT01000013">
    <property type="protein sequence ID" value="GGG33012.1"/>
    <property type="molecule type" value="Genomic_DNA"/>
</dbReference>
<dbReference type="InterPro" id="IPR006521">
    <property type="entry name" value="Tail_protein_I"/>
</dbReference>
<protein>
    <submittedName>
        <fullName evidence="1">Uncharacterized protein</fullName>
    </submittedName>
</protein>
<sequence length="290" mass="33723">MIESKDQHLLQVISPNLIQGDDSYRAIKAIGDQEAKLFLKIDSAILDKDLERQSDDVIWHLLWENHLLKHSEGLALAKDKKERIDLILSSVELHRYKGTPYAVERALEVVGLEGKKEEWFEYDGEPYHFWVELKLNQKLNDLDLIYDMIMAYKNVRSWFDGFVILALEQGFWYWDDSYSYPVYYKTCGDFWGHAETINQNLGGTLYQDDSYSYPVYFDDVNPTYVQHMDTGVGFALVSDDYSYPVYYKTCGNFETPYAKSAQFNGATDMLFEAYSYPTHYAVCGEFEAGE</sequence>
<reference evidence="1" key="2">
    <citation type="submission" date="2020-09" db="EMBL/GenBank/DDBJ databases">
        <authorList>
            <person name="Sun Q."/>
            <person name="Zhou Y."/>
        </authorList>
    </citation>
    <scope>NUCLEOTIDE SEQUENCE</scope>
    <source>
        <strain evidence="1">CGMCC 1.15760</strain>
    </source>
</reference>
<evidence type="ECO:0000313" key="1">
    <source>
        <dbReference type="EMBL" id="GGG33012.1"/>
    </source>
</evidence>
<dbReference type="Proteomes" id="UP000616608">
    <property type="component" value="Unassembled WGS sequence"/>
</dbReference>
<reference evidence="1" key="1">
    <citation type="journal article" date="2014" name="Int. J. Syst. Evol. Microbiol.">
        <title>Complete genome sequence of Corynebacterium casei LMG S-19264T (=DSM 44701T), isolated from a smear-ripened cheese.</title>
        <authorList>
            <consortium name="US DOE Joint Genome Institute (JGI-PGF)"/>
            <person name="Walter F."/>
            <person name="Albersmeier A."/>
            <person name="Kalinowski J."/>
            <person name="Ruckert C."/>
        </authorList>
    </citation>
    <scope>NUCLEOTIDE SEQUENCE</scope>
    <source>
        <strain evidence="1">CGMCC 1.15760</strain>
    </source>
</reference>
<keyword evidence="2" id="KW-1185">Reference proteome</keyword>
<gene>
    <name evidence="1" type="ORF">GCM10007425_29630</name>
</gene>